<dbReference type="Gene3D" id="3.60.21.10">
    <property type="match status" value="1"/>
</dbReference>
<keyword evidence="2" id="KW-0378">Hydrolase</keyword>
<dbReference type="PROSITE" id="PS50011">
    <property type="entry name" value="PROTEIN_KINASE_DOM"/>
    <property type="match status" value="1"/>
</dbReference>
<dbReference type="SUPFAM" id="SSF46458">
    <property type="entry name" value="Globin-like"/>
    <property type="match status" value="2"/>
</dbReference>
<dbReference type="InterPro" id="IPR008271">
    <property type="entry name" value="Ser/Thr_kinase_AS"/>
</dbReference>
<proteinExistence type="predicted"/>
<feature type="transmembrane region" description="Helical" evidence="4">
    <location>
        <begin position="1229"/>
        <end position="1249"/>
    </location>
</feature>
<comment type="caution">
    <text evidence="6">The sequence shown here is derived from an EMBL/GenBank/DDBJ whole genome shotgun (WGS) entry which is preliminary data.</text>
</comment>
<dbReference type="Pfam" id="PF00069">
    <property type="entry name" value="Pkinase"/>
    <property type="match status" value="1"/>
</dbReference>
<evidence type="ECO:0000313" key="6">
    <source>
        <dbReference type="EMBL" id="OLQ04987.1"/>
    </source>
</evidence>
<feature type="region of interest" description="Disordered" evidence="3">
    <location>
        <begin position="242"/>
        <end position="282"/>
    </location>
</feature>
<dbReference type="PANTHER" id="PTHR10161">
    <property type="entry name" value="TARTRATE-RESISTANT ACID PHOSPHATASE TYPE 5"/>
    <property type="match status" value="1"/>
</dbReference>
<dbReference type="GO" id="GO:0016787">
    <property type="term" value="F:hydrolase activity"/>
    <property type="evidence" value="ECO:0007669"/>
    <property type="project" value="UniProtKB-KW"/>
</dbReference>
<evidence type="ECO:0000256" key="3">
    <source>
        <dbReference type="SAM" id="MobiDB-lite"/>
    </source>
</evidence>
<feature type="region of interest" description="Disordered" evidence="3">
    <location>
        <begin position="1162"/>
        <end position="1183"/>
    </location>
</feature>
<keyword evidence="1" id="KW-0732">Signal</keyword>
<accession>A0A1Q9EC77</accession>
<name>A0A1Q9EC77_SYMMI</name>
<dbReference type="SMART" id="SM00220">
    <property type="entry name" value="S_TKc"/>
    <property type="match status" value="1"/>
</dbReference>
<dbReference type="InterPro" id="IPR011009">
    <property type="entry name" value="Kinase-like_dom_sf"/>
</dbReference>
<dbReference type="InterPro" id="IPR051558">
    <property type="entry name" value="Metallophosphoesterase_PAP"/>
</dbReference>
<dbReference type="InterPro" id="IPR029052">
    <property type="entry name" value="Metallo-depent_PP-like"/>
</dbReference>
<feature type="region of interest" description="Disordered" evidence="3">
    <location>
        <begin position="731"/>
        <end position="764"/>
    </location>
</feature>
<keyword evidence="7" id="KW-1185">Reference proteome</keyword>
<evidence type="ECO:0000256" key="2">
    <source>
        <dbReference type="ARBA" id="ARBA00022801"/>
    </source>
</evidence>
<reference evidence="6 7" key="1">
    <citation type="submission" date="2016-02" db="EMBL/GenBank/DDBJ databases">
        <title>Genome analysis of coral dinoflagellate symbionts highlights evolutionary adaptations to a symbiotic lifestyle.</title>
        <authorList>
            <person name="Aranda M."/>
            <person name="Li Y."/>
            <person name="Liew Y.J."/>
            <person name="Baumgarten S."/>
            <person name="Simakov O."/>
            <person name="Wilson M."/>
            <person name="Piel J."/>
            <person name="Ashoor H."/>
            <person name="Bougouffa S."/>
            <person name="Bajic V.B."/>
            <person name="Ryu T."/>
            <person name="Ravasi T."/>
            <person name="Bayer T."/>
            <person name="Micklem G."/>
            <person name="Kim H."/>
            <person name="Bhak J."/>
            <person name="Lajeunesse T.C."/>
            <person name="Voolstra C.R."/>
        </authorList>
    </citation>
    <scope>NUCLEOTIDE SEQUENCE [LARGE SCALE GENOMIC DNA]</scope>
    <source>
        <strain evidence="6 7">CCMP2467</strain>
    </source>
</reference>
<dbReference type="EMBL" id="LSRX01000197">
    <property type="protein sequence ID" value="OLQ04987.1"/>
    <property type="molecule type" value="Genomic_DNA"/>
</dbReference>
<dbReference type="Gene3D" id="1.10.510.10">
    <property type="entry name" value="Transferase(Phosphotransferase) domain 1"/>
    <property type="match status" value="1"/>
</dbReference>
<keyword evidence="4" id="KW-0812">Transmembrane</keyword>
<dbReference type="InterPro" id="IPR004843">
    <property type="entry name" value="Calcineurin-like_PHP"/>
</dbReference>
<keyword evidence="4" id="KW-0472">Membrane</keyword>
<evidence type="ECO:0000256" key="1">
    <source>
        <dbReference type="ARBA" id="ARBA00022729"/>
    </source>
</evidence>
<dbReference type="GO" id="GO:0019825">
    <property type="term" value="F:oxygen binding"/>
    <property type="evidence" value="ECO:0007669"/>
    <property type="project" value="InterPro"/>
</dbReference>
<dbReference type="PANTHER" id="PTHR10161:SF14">
    <property type="entry name" value="TARTRATE-RESISTANT ACID PHOSPHATASE TYPE 5"/>
    <property type="match status" value="1"/>
</dbReference>
<dbReference type="GO" id="GO:0004672">
    <property type="term" value="F:protein kinase activity"/>
    <property type="evidence" value="ECO:0007669"/>
    <property type="project" value="InterPro"/>
</dbReference>
<dbReference type="Gene3D" id="1.10.490.10">
    <property type="entry name" value="Globins"/>
    <property type="match status" value="3"/>
</dbReference>
<feature type="domain" description="Protein kinase" evidence="5">
    <location>
        <begin position="1"/>
        <end position="238"/>
    </location>
</feature>
<sequence>MHNSKGFVRASSVQACGKRNNLYIVMEFLGEYTLHTYLQLRQSGSARNVVMLPFQEVQSIFGDILKAIAHCHAAHVCHRDLKFKNMMIDANSRVTMVDFGLAVQVAPGQELHDSCGTVPFAAPEVMLCSPTKGYDGTVADTWSSDWSTSTVSSKQSMGGGWWAGIIGLTADDEANFEHIAQQCLLLCTDYVHQLVLSYAGKDVQGVHRNDLVKTMRGTFRENPKSRMSVRDIGALEAFSAKAGPLPKPKKHRGENDDDERSSWTQSQYSYPKSGGSGEGDETLSDLSVQEWIGAEADQGIRPVQPLLERIGGSQTVVKVVSTVYDWLLPRSFLTELLEDHGKVDLDMLSNVHWNLGVSDFLFTDFADALLEASIEKLRLPITAGHRARLATAQTDRCPQEIVWLMSALGIVAEDFAQALSDLLTQDARLEACLNETEKRDEETNLATLHQFARTLWQGTIDAAMEVVFAGEQPLFQQDIGAVTLFCENVRQVLTETGLEDNDAKDMQVLMEHSGELVLNRARNARLVQPPSMAHDVQWFQKTMFDLCKADSYLQFFAESPKMELCFQSIFKLIMNGGTPPTGAAFSSKLRSAHQDLYLTDARYSAFLAQVDKVLRAMFPWPVHPAAVANNNIRSLEGFRTEVLCGSTLRSSRLQAVEGMLNAGVDSSKQKIARNARKGRVMAAMQRCAGKLFGAISSDSRVSVFFRNTDPACKDRKAKYLGCAMGGSLPAAVTPSHTTPGATPGTTSPSSISSASSLPMSPTSSLKQQHQLFRISDYHFDVFLDHVRTSLGAEDPEAADLAPAQLENLRQHVVLTSRAQACPVSGNTASNGRACPFARRSADGSAPLLERVGGSEEIEKILAHMEREAASSSILVPFLQKQDELPCRLAIRNLLATAAAGDKLPEVDPQKLREKHASLQMLPEHREKWLSCFNKSMVAHILPPEVAEKLQACFQSLMSSMVCPSEAEQEDDAEEDRCAEEKSAVDWGRLQGLMDELEGEKGLSKLIEAWYQRISEDPTINVFFTGTRPQVMMFQTRFWKKVLRSGLEPDGRRQLQLISVHQHLRITHNHFDSFVRCLMLACDQLNLSQPSSNNMRVKTAQLAALREVWARACKDCGQPPHKDCTPLRRSQQQGSVRAAAVTKRQLGNASGRTRSQPFQLVVGSLLPSPPRTTGRHRAVSRSSRQHLWPMPGLIETRDQEELHLLTESYEGPSARGMVRDKQVLPKSRKVAYYVVALGMLILVVVCLRVWTIPADLRAQMQSPPEQKYAIPPVPNKVNDHNGVEWPPMFVHGSEPMHFFIIGDWGGLDGFIDPPVGGRMVMYDGGNLPGPHVFAHRPSGCTDGQMSLCFNSHGAPGTCIPSCGYNESIDREPQYLVANQMKRHAAKTPPKFILNVGDNFYWGGIPIQCGSQPMAGVHWTTAHMFDTIFRQVYNSPELNNVVWFSVLGNHDYGGWLFTAGWDQQIAFTWHDQRWRLPAQYWKQHVAFPEQSFTIDILLTDSNVEDAVDPAARPTTNICGCQHNSPGSSCASVGGPVSMADCPMYFAKLWQEQIVWVEKQLKASQATWQVIVTHFPCGHQPAWYNRLHVEFGLDFLVTGHTHIQHTIQLGGLLCVISGGGGGILSESASHGDDSNSYGFYDATINRTHLVVESINFAGLVKQNLIVPLWRYPSPWRCKAGYALYPMLAE</sequence>
<evidence type="ECO:0000313" key="7">
    <source>
        <dbReference type="Proteomes" id="UP000186817"/>
    </source>
</evidence>
<dbReference type="InterPro" id="IPR012292">
    <property type="entry name" value="Globin/Proto"/>
</dbReference>
<feature type="compositionally biased region" description="Low complexity" evidence="3">
    <location>
        <begin position="733"/>
        <end position="764"/>
    </location>
</feature>
<evidence type="ECO:0000256" key="4">
    <source>
        <dbReference type="SAM" id="Phobius"/>
    </source>
</evidence>
<dbReference type="Pfam" id="PF00149">
    <property type="entry name" value="Metallophos"/>
    <property type="match status" value="1"/>
</dbReference>
<dbReference type="InterPro" id="IPR000719">
    <property type="entry name" value="Prot_kinase_dom"/>
</dbReference>
<dbReference type="GO" id="GO:0020037">
    <property type="term" value="F:heme binding"/>
    <property type="evidence" value="ECO:0007669"/>
    <property type="project" value="InterPro"/>
</dbReference>
<dbReference type="PROSITE" id="PS00108">
    <property type="entry name" value="PROTEIN_KINASE_ST"/>
    <property type="match status" value="1"/>
</dbReference>
<keyword evidence="6" id="KW-0418">Kinase</keyword>
<protein>
    <submittedName>
        <fullName evidence="6">Sperm motility kinase 2B</fullName>
    </submittedName>
</protein>
<keyword evidence="6" id="KW-0808">Transferase</keyword>
<dbReference type="GO" id="GO:0005524">
    <property type="term" value="F:ATP binding"/>
    <property type="evidence" value="ECO:0007669"/>
    <property type="project" value="InterPro"/>
</dbReference>
<evidence type="ECO:0000259" key="5">
    <source>
        <dbReference type="PROSITE" id="PS50011"/>
    </source>
</evidence>
<dbReference type="SUPFAM" id="SSF56300">
    <property type="entry name" value="Metallo-dependent phosphatases"/>
    <property type="match status" value="1"/>
</dbReference>
<dbReference type="OrthoDB" id="421992at2759"/>
<keyword evidence="4" id="KW-1133">Transmembrane helix</keyword>
<dbReference type="Proteomes" id="UP000186817">
    <property type="component" value="Unassembled WGS sequence"/>
</dbReference>
<dbReference type="SUPFAM" id="SSF56112">
    <property type="entry name" value="Protein kinase-like (PK-like)"/>
    <property type="match status" value="1"/>
</dbReference>
<gene>
    <name evidence="6" type="primary">Smok2b</name>
    <name evidence="6" type="ORF">AK812_SmicGene11890</name>
</gene>
<organism evidence="6 7">
    <name type="scientific">Symbiodinium microadriaticum</name>
    <name type="common">Dinoflagellate</name>
    <name type="synonym">Zooxanthella microadriatica</name>
    <dbReference type="NCBI Taxonomy" id="2951"/>
    <lineage>
        <taxon>Eukaryota</taxon>
        <taxon>Sar</taxon>
        <taxon>Alveolata</taxon>
        <taxon>Dinophyceae</taxon>
        <taxon>Suessiales</taxon>
        <taxon>Symbiodiniaceae</taxon>
        <taxon>Symbiodinium</taxon>
    </lineage>
</organism>
<dbReference type="InterPro" id="IPR009050">
    <property type="entry name" value="Globin-like_sf"/>
</dbReference>